<dbReference type="Proteomes" id="UP001321421">
    <property type="component" value="Chromosome"/>
</dbReference>
<keyword evidence="10" id="KW-0547">Nucleotide-binding</keyword>
<comment type="similarity">
    <text evidence="4 18 20">Belongs to the CDP-alcohol phosphatidyltransferase class-I family.</text>
</comment>
<dbReference type="InterPro" id="IPR011146">
    <property type="entry name" value="HIT-like"/>
</dbReference>
<dbReference type="Pfam" id="PF01230">
    <property type="entry name" value="HIT"/>
    <property type="match status" value="1"/>
</dbReference>
<feature type="binding site" evidence="18">
    <location>
        <position position="288"/>
    </location>
    <ligand>
        <name>a CDP-1,2-diacyl-sn-glycerol</name>
        <dbReference type="ChEBI" id="CHEBI:58332"/>
    </ligand>
</feature>
<feature type="region of interest" description="Disordered" evidence="21">
    <location>
        <begin position="150"/>
        <end position="190"/>
    </location>
</feature>
<evidence type="ECO:0000256" key="9">
    <source>
        <dbReference type="ARBA" id="ARBA00022723"/>
    </source>
</evidence>
<dbReference type="SUPFAM" id="SSF54197">
    <property type="entry name" value="HIT-like"/>
    <property type="match status" value="1"/>
</dbReference>
<dbReference type="EMBL" id="AP027735">
    <property type="protein sequence ID" value="BDZ58092.1"/>
    <property type="molecule type" value="Genomic_DNA"/>
</dbReference>
<keyword evidence="18" id="KW-0594">Phospholipid biosynthesis</keyword>
<dbReference type="InterPro" id="IPR036265">
    <property type="entry name" value="HIT-like_sf"/>
</dbReference>
<evidence type="ECO:0000256" key="15">
    <source>
        <dbReference type="ARBA" id="ARBA00024082"/>
    </source>
</evidence>
<keyword evidence="11 18" id="KW-0460">Magnesium</keyword>
<dbReference type="PROSITE" id="PS00379">
    <property type="entry name" value="CDP_ALCOHOL_P_TRANSF"/>
    <property type="match status" value="1"/>
</dbReference>
<feature type="binding site" evidence="18">
    <location>
        <position position="292"/>
    </location>
    <ligand>
        <name>a CDP-1,2-diacyl-sn-glycerol</name>
        <dbReference type="ChEBI" id="CHEBI:58332"/>
    </ligand>
</feature>
<feature type="binding site" evidence="18">
    <location>
        <position position="305"/>
    </location>
    <ligand>
        <name>Mg(2+)</name>
        <dbReference type="ChEBI" id="CHEBI:18420"/>
        <label>1</label>
    </ligand>
</feature>
<feature type="compositionally biased region" description="Low complexity" evidence="21">
    <location>
        <begin position="177"/>
        <end position="188"/>
    </location>
</feature>
<dbReference type="PANTHER" id="PTHR42997:SF1">
    <property type="entry name" value="AP-4-A PHOSPHORYLASE"/>
    <property type="match status" value="1"/>
</dbReference>
<keyword evidence="18" id="KW-0443">Lipid metabolism</keyword>
<organism evidence="23 24">
    <name type="scientific">Barrientosiimonas endolithica</name>
    <dbReference type="NCBI Taxonomy" id="1535208"/>
    <lineage>
        <taxon>Bacteria</taxon>
        <taxon>Bacillati</taxon>
        <taxon>Actinomycetota</taxon>
        <taxon>Actinomycetes</taxon>
        <taxon>Micrococcales</taxon>
        <taxon>Dermacoccaceae</taxon>
        <taxon>Barrientosiimonas</taxon>
    </lineage>
</organism>
<comment type="catalytic activity">
    <reaction evidence="17 18">
        <text>a CDP-1,2-diacyl-sn-glycerol + 1D-myo-inositol 3-phosphate = a 1,2-diacyl-sn-glycero-3-phospho-(1D-myo-inositol-3-phosphate) + CMP + H(+)</text>
        <dbReference type="Rhea" id="RHEA:60504"/>
        <dbReference type="ChEBI" id="CHEBI:15378"/>
        <dbReference type="ChEBI" id="CHEBI:58088"/>
        <dbReference type="ChEBI" id="CHEBI:58332"/>
        <dbReference type="ChEBI" id="CHEBI:58401"/>
        <dbReference type="ChEBI" id="CHEBI:60377"/>
    </reaction>
</comment>
<feature type="binding site" evidence="18">
    <location>
        <begin position="247"/>
        <end position="250"/>
    </location>
    <ligand>
        <name>a CDP-1,2-diacyl-sn-glycerol</name>
        <dbReference type="ChEBI" id="CHEBI:58332"/>
    </ligand>
</feature>
<evidence type="ECO:0000256" key="8">
    <source>
        <dbReference type="ARBA" id="ARBA00022692"/>
    </source>
</evidence>
<feature type="binding site" evidence="18">
    <location>
        <position position="284"/>
    </location>
    <ligand>
        <name>Mg(2+)</name>
        <dbReference type="ChEBI" id="CHEBI:18420"/>
        <label>2</label>
    </ligand>
</feature>
<comment type="pathway">
    <text evidence="2 18">Phospholipid metabolism; phosphatidylinositol phosphate biosynthesis.</text>
</comment>
<dbReference type="Gene3D" id="3.30.428.10">
    <property type="entry name" value="HIT-like"/>
    <property type="match status" value="1"/>
</dbReference>
<dbReference type="InterPro" id="IPR039383">
    <property type="entry name" value="FHIT"/>
</dbReference>
<comment type="catalytic activity">
    <reaction evidence="14 18">
        <text>1,2-di-(9Z-octadecenoyl)-sn-glycero-3-cytidine-5'-diphosphate + 1D-myo-inositol 3-phosphate = 1,2-di-(9Z-octadecenoyl)-sn-glycero-3-phospho-(1D-myo-inositol-3-phosphate) + CMP + H(+)</text>
        <dbReference type="Rhea" id="RHEA:61216"/>
        <dbReference type="ChEBI" id="CHEBI:15378"/>
        <dbReference type="ChEBI" id="CHEBI:58401"/>
        <dbReference type="ChEBI" id="CHEBI:60377"/>
        <dbReference type="ChEBI" id="CHEBI:85356"/>
        <dbReference type="ChEBI" id="CHEBI:144472"/>
    </reaction>
</comment>
<comment type="function">
    <text evidence="18">Catalyzes the conjugation of the 1'-hydroxyl group of D-myo-inositol-3-phosphate (also named L-myo-inositol-1-phosphate) with a lipid tail of cytidine diphosphate diacylglycerol (CDP-DAG), forming phosphatidylinositol phosphate (PIP) and CMP. PIP is a precursor of phosphatidylinositol (PI) which is an essential lipid required for cell wall formation.</text>
</comment>
<evidence type="ECO:0000256" key="13">
    <source>
        <dbReference type="ARBA" id="ARBA00023136"/>
    </source>
</evidence>
<reference evidence="24" key="1">
    <citation type="journal article" date="2019" name="Int. J. Syst. Evol. Microbiol.">
        <title>The Global Catalogue of Microorganisms (GCM) 10K type strain sequencing project: providing services to taxonomists for standard genome sequencing and annotation.</title>
        <authorList>
            <consortium name="The Broad Institute Genomics Platform"/>
            <consortium name="The Broad Institute Genome Sequencing Center for Infectious Disease"/>
            <person name="Wu L."/>
            <person name="Ma J."/>
        </authorList>
    </citation>
    <scope>NUCLEOTIDE SEQUENCE [LARGE SCALE GENOMIC DNA]</scope>
    <source>
        <strain evidence="24">NBRC 110608</strain>
    </source>
</reference>
<evidence type="ECO:0000256" key="21">
    <source>
        <dbReference type="SAM" id="MobiDB-lite"/>
    </source>
</evidence>
<dbReference type="NCBIfam" id="NF045883">
    <property type="entry name" value="PIPSynth"/>
    <property type="match status" value="1"/>
</dbReference>
<dbReference type="HAMAP" id="MF_02241">
    <property type="entry name" value="PIP_synthase"/>
    <property type="match status" value="1"/>
</dbReference>
<evidence type="ECO:0000256" key="11">
    <source>
        <dbReference type="ARBA" id="ARBA00022842"/>
    </source>
</evidence>
<proteinExistence type="inferred from homology"/>
<dbReference type="InterPro" id="IPR000462">
    <property type="entry name" value="CDP-OH_P_trans"/>
</dbReference>
<evidence type="ECO:0000256" key="19">
    <source>
        <dbReference type="PROSITE-ProRule" id="PRU00464"/>
    </source>
</evidence>
<evidence type="ECO:0000256" key="3">
    <source>
        <dbReference type="ARBA" id="ARBA00005189"/>
    </source>
</evidence>
<keyword evidence="24" id="KW-1185">Reference proteome</keyword>
<feature type="binding site" evidence="18">
    <location>
        <position position="305"/>
    </location>
    <ligand>
        <name>Mg(2+)</name>
        <dbReference type="ChEBI" id="CHEBI:18420"/>
        <label>2</label>
    </ligand>
</feature>
<comment type="pathway">
    <text evidence="3">Lipid metabolism.</text>
</comment>
<keyword evidence="18" id="KW-0444">Lipid biosynthesis</keyword>
<evidence type="ECO:0000256" key="2">
    <source>
        <dbReference type="ARBA" id="ARBA00004805"/>
    </source>
</evidence>
<feature type="binding site" evidence="18">
    <location>
        <position position="309"/>
    </location>
    <ligand>
        <name>Mg(2+)</name>
        <dbReference type="ChEBI" id="CHEBI:18420"/>
        <label>2</label>
    </ligand>
</feature>
<comment type="caution">
    <text evidence="18 19">Lacks conserved residue(s) required for the propagation of feature annotation.</text>
</comment>
<dbReference type="InterPro" id="IPR048254">
    <property type="entry name" value="CDP_ALCOHOL_P_TRANSF_CS"/>
</dbReference>
<dbReference type="PROSITE" id="PS51084">
    <property type="entry name" value="HIT_2"/>
    <property type="match status" value="1"/>
</dbReference>
<feature type="transmembrane region" description="Helical" evidence="18">
    <location>
        <begin position="238"/>
        <end position="264"/>
    </location>
</feature>
<evidence type="ECO:0000256" key="16">
    <source>
        <dbReference type="ARBA" id="ARBA00033137"/>
    </source>
</evidence>
<feature type="transmembrane region" description="Helical" evidence="18">
    <location>
        <begin position="270"/>
        <end position="290"/>
    </location>
</feature>
<evidence type="ECO:0000313" key="24">
    <source>
        <dbReference type="Proteomes" id="UP001321421"/>
    </source>
</evidence>
<keyword evidence="7 18" id="KW-0808">Transferase</keyword>
<evidence type="ECO:0000259" key="22">
    <source>
        <dbReference type="PROSITE" id="PS51084"/>
    </source>
</evidence>
<feature type="active site" description="Proton acceptor" evidence="18">
    <location>
        <position position="309"/>
    </location>
</feature>
<dbReference type="Pfam" id="PF01066">
    <property type="entry name" value="CDP-OH_P_transf"/>
    <property type="match status" value="1"/>
</dbReference>
<gene>
    <name evidence="23" type="ORF">GCM10025872_17490</name>
</gene>
<evidence type="ECO:0000256" key="14">
    <source>
        <dbReference type="ARBA" id="ARBA00023935"/>
    </source>
</evidence>
<evidence type="ECO:0000256" key="6">
    <source>
        <dbReference type="ARBA" id="ARBA00022475"/>
    </source>
</evidence>
<evidence type="ECO:0000256" key="20">
    <source>
        <dbReference type="RuleBase" id="RU003750"/>
    </source>
</evidence>
<feature type="transmembrane region" description="Helical" evidence="18">
    <location>
        <begin position="371"/>
        <end position="387"/>
    </location>
</feature>
<sequence>MFLSLGTGVHRDNIAGPDSIPAPPRIVPVTDATEPETDFARVPDGFQRLWTPHRMAYIQGEKPADEPGEGCPFCAAPHKSDAEGLIVHRGETCYVVLNLFPYNPGHALICPYRHEPAYVGLTDEETLEFTALTKATVRALQRASAPMGFNLGMNQGRSPEPGWPRTCTSTSCRAGEATPTSSRSSARPRPCRCCWKTRDRPWSRRGRPEPRGQYAERTMLNRFARALFTKLFTPLARLFLRLGISPDVVTLVGTLGVSLGALAFYPRGEFFLGTLIITLFVFSDTIDGVMARMSGRSSKWGAYLDSTLDRVGDAAIFGALVMYYAGDGANTLMAALALACLILGSVVSYAKARAEGLGMTANVGIAERADRLVAVLVTTGLVGLGLPEVVLTVVLALLAVASLVTVLQRILTVRRQALGPAATPES</sequence>
<feature type="binding site" evidence="18">
    <location>
        <position position="298"/>
    </location>
    <ligand>
        <name>a CDP-1,2-diacyl-sn-glycerol</name>
        <dbReference type="ChEBI" id="CHEBI:58332"/>
    </ligand>
</feature>
<evidence type="ECO:0000256" key="7">
    <source>
        <dbReference type="ARBA" id="ARBA00022679"/>
    </source>
</evidence>
<dbReference type="CDD" id="cd01275">
    <property type="entry name" value="FHIT"/>
    <property type="match status" value="1"/>
</dbReference>
<evidence type="ECO:0000256" key="10">
    <source>
        <dbReference type="ARBA" id="ARBA00022741"/>
    </source>
</evidence>
<keyword evidence="18" id="KW-1208">Phospholipid metabolism</keyword>
<feature type="domain" description="HIT" evidence="22">
    <location>
        <begin position="72"/>
        <end position="154"/>
    </location>
</feature>
<dbReference type="PANTHER" id="PTHR42997">
    <property type="entry name" value="HIT FAMILY HYDROLASE"/>
    <property type="match status" value="1"/>
</dbReference>
<dbReference type="InterPro" id="IPR044268">
    <property type="entry name" value="PIP_synthase_PgsA1"/>
</dbReference>
<evidence type="ECO:0000256" key="17">
    <source>
        <dbReference type="ARBA" id="ARBA00048865"/>
    </source>
</evidence>
<dbReference type="Gene3D" id="1.20.120.1760">
    <property type="match status" value="1"/>
</dbReference>
<feature type="transmembrane region" description="Helical" evidence="18">
    <location>
        <begin position="332"/>
        <end position="350"/>
    </location>
</feature>
<name>A0ABM8HAX2_9MICO</name>
<evidence type="ECO:0000256" key="12">
    <source>
        <dbReference type="ARBA" id="ARBA00022989"/>
    </source>
</evidence>
<evidence type="ECO:0000256" key="5">
    <source>
        <dbReference type="ARBA" id="ARBA00011738"/>
    </source>
</evidence>
<evidence type="ECO:0000313" key="23">
    <source>
        <dbReference type="EMBL" id="BDZ58092.1"/>
    </source>
</evidence>
<feature type="binding site" evidence="18">
    <location>
        <position position="284"/>
    </location>
    <ligand>
        <name>Mg(2+)</name>
        <dbReference type="ChEBI" id="CHEBI:18420"/>
        <label>1</label>
    </ligand>
</feature>
<evidence type="ECO:0000256" key="1">
    <source>
        <dbReference type="ARBA" id="ARBA00004651"/>
    </source>
</evidence>
<dbReference type="InterPro" id="IPR043130">
    <property type="entry name" value="CDP-OH_PTrfase_TM_dom"/>
</dbReference>
<accession>A0ABM8HAX2</accession>
<keyword evidence="8 18" id="KW-0812">Transmembrane</keyword>
<keyword evidence="9 18" id="KW-0479">Metal-binding</keyword>
<comment type="cofactor">
    <cofactor evidence="18">
        <name>Mg(2+)</name>
        <dbReference type="ChEBI" id="CHEBI:18420"/>
    </cofactor>
    <text evidence="18">Contains a di-nuclear catalytic Mg(2+) center.</text>
</comment>
<evidence type="ECO:0000256" key="4">
    <source>
        <dbReference type="ARBA" id="ARBA00010441"/>
    </source>
</evidence>
<feature type="binding site" evidence="18">
    <location>
        <position position="287"/>
    </location>
    <ligand>
        <name>Mg(2+)</name>
        <dbReference type="ChEBI" id="CHEBI:18420"/>
        <label>1</label>
    </ligand>
</feature>
<evidence type="ECO:0000256" key="18">
    <source>
        <dbReference type="HAMAP-Rule" id="MF_02241"/>
    </source>
</evidence>
<dbReference type="InterPro" id="IPR052908">
    <property type="entry name" value="AP-4-A_phosphorylase"/>
</dbReference>
<keyword evidence="12 18" id="KW-1133">Transmembrane helix</keyword>
<protein>
    <recommendedName>
        <fullName evidence="15 18">Phosphatidylinositol phosphate synthase</fullName>
        <shortName evidence="18">PIP synthase</shortName>
        <ecNumber evidence="18">2.7.8.-</ecNumber>
    </recommendedName>
    <alternativeName>
        <fullName evidence="16 18">CDP-diacylglycerol--D-myo-inositol-3-phosphate 3-phosphatidyltransferase</fullName>
    </alternativeName>
</protein>
<dbReference type="EC" id="2.7.8.-" evidence="18"/>
<keyword evidence="6 18" id="KW-1003">Cell membrane</keyword>
<keyword evidence="13 18" id="KW-0472">Membrane</keyword>
<comment type="subcellular location">
    <subcellularLocation>
        <location evidence="1 18">Cell membrane</location>
        <topology evidence="1 18">Multi-pass membrane protein</topology>
    </subcellularLocation>
</comment>
<comment type="subunit">
    <text evidence="5 18">Homodimer.</text>
</comment>